<gene>
    <name evidence="1" type="ordered locus">cce_3270</name>
</gene>
<dbReference type="KEGG" id="cyt:cce_3270"/>
<proteinExistence type="predicted"/>
<name>B1WY34_CROS5</name>
<sequence>MVSLNSEEYEQAMLINVDLEEIINSLRVPGKVKQQK</sequence>
<dbReference type="AlphaFoldDB" id="B1WY34"/>
<dbReference type="EMBL" id="CP000806">
    <property type="protein sequence ID" value="ACB52618.1"/>
    <property type="molecule type" value="Genomic_DNA"/>
</dbReference>
<reference evidence="1 2" key="1">
    <citation type="journal article" date="2008" name="Proc. Natl. Acad. Sci. U.S.A.">
        <title>The genome of Cyanothece 51142, a unicellular diazotrophic cyanobacterium important in the marine nitrogen cycle.</title>
        <authorList>
            <person name="Welsh E.A."/>
            <person name="Liberton M."/>
            <person name="Stoeckel J."/>
            <person name="Loh T."/>
            <person name="Elvitigala T."/>
            <person name="Wang C."/>
            <person name="Wollam A."/>
            <person name="Fulton R.S."/>
            <person name="Clifton S.W."/>
            <person name="Jacobs J.M."/>
            <person name="Aurora R."/>
            <person name="Ghosh B.K."/>
            <person name="Sherman L.A."/>
            <person name="Smith R.D."/>
            <person name="Wilson R.K."/>
            <person name="Pakrasi H.B."/>
        </authorList>
    </citation>
    <scope>NUCLEOTIDE SEQUENCE [LARGE SCALE GENOMIC DNA]</scope>
    <source>
        <strain evidence="2">ATCC 51142 / BH68</strain>
    </source>
</reference>
<protein>
    <submittedName>
        <fullName evidence="1">Uncharacterized protein</fullName>
    </submittedName>
</protein>
<evidence type="ECO:0000313" key="2">
    <source>
        <dbReference type="Proteomes" id="UP000001203"/>
    </source>
</evidence>
<keyword evidence="2" id="KW-1185">Reference proteome</keyword>
<accession>B1WY34</accession>
<evidence type="ECO:0000313" key="1">
    <source>
        <dbReference type="EMBL" id="ACB52618.1"/>
    </source>
</evidence>
<dbReference type="Proteomes" id="UP000001203">
    <property type="component" value="Chromosome circular"/>
</dbReference>
<organism evidence="1 2">
    <name type="scientific">Crocosphaera subtropica (strain ATCC 51142 / BH68)</name>
    <name type="common">Cyanothece sp. (strain ATCC 51142)</name>
    <dbReference type="NCBI Taxonomy" id="43989"/>
    <lineage>
        <taxon>Bacteria</taxon>
        <taxon>Bacillati</taxon>
        <taxon>Cyanobacteriota</taxon>
        <taxon>Cyanophyceae</taxon>
        <taxon>Oscillatoriophycideae</taxon>
        <taxon>Chroococcales</taxon>
        <taxon>Aphanothecaceae</taxon>
        <taxon>Crocosphaera</taxon>
        <taxon>Crocosphaera subtropica</taxon>
    </lineage>
</organism>
<dbReference type="HOGENOM" id="CLU_3355705_0_0_3"/>